<dbReference type="Proteomes" id="UP001222800">
    <property type="component" value="Chromosome"/>
</dbReference>
<reference evidence="2 3" key="1">
    <citation type="submission" date="2023-03" db="EMBL/GenBank/DDBJ databases">
        <title>Complete genome sequence of Tepidibacter sp. SWIR-1, isolated from a deep-sea hydrothermal vent.</title>
        <authorList>
            <person name="Li X."/>
        </authorList>
    </citation>
    <scope>NUCLEOTIDE SEQUENCE [LARGE SCALE GENOMIC DNA]</scope>
    <source>
        <strain evidence="2 3">SWIR-1</strain>
    </source>
</reference>
<protein>
    <submittedName>
        <fullName evidence="2">U32 family peptidase</fullName>
    </submittedName>
</protein>
<evidence type="ECO:0000313" key="3">
    <source>
        <dbReference type="Proteomes" id="UP001222800"/>
    </source>
</evidence>
<dbReference type="PROSITE" id="PS01276">
    <property type="entry name" value="PEPTIDASE_U32"/>
    <property type="match status" value="1"/>
</dbReference>
<dbReference type="PANTHER" id="PTHR30217:SF10">
    <property type="entry name" value="23S RRNA 5-HYDROXYCYTIDINE C2501 SYNTHASE"/>
    <property type="match status" value="1"/>
</dbReference>
<evidence type="ECO:0000259" key="1">
    <source>
        <dbReference type="Pfam" id="PF12392"/>
    </source>
</evidence>
<organism evidence="2 3">
    <name type="scientific">Tepidibacter hydrothermalis</name>
    <dbReference type="NCBI Taxonomy" id="3036126"/>
    <lineage>
        <taxon>Bacteria</taxon>
        <taxon>Bacillati</taxon>
        <taxon>Bacillota</taxon>
        <taxon>Clostridia</taxon>
        <taxon>Peptostreptococcales</taxon>
        <taxon>Peptostreptococcaceae</taxon>
        <taxon>Tepidibacter</taxon>
    </lineage>
</organism>
<dbReference type="EMBL" id="CP120733">
    <property type="protein sequence ID" value="WFD09495.1"/>
    <property type="molecule type" value="Genomic_DNA"/>
</dbReference>
<name>A0ABY8EF83_9FIRM</name>
<dbReference type="Pfam" id="PF12392">
    <property type="entry name" value="DUF3656"/>
    <property type="match status" value="1"/>
</dbReference>
<sequence>MSNIELLAPVGSFDALRAAVSNGANAVYLGGKSFGARASANNFDTEEMKQAVAYAHIRDVKVYVTVNTLVKESEINYFLKYINFLYNVDVDALILQDIGMTKLVKEHFPDFEIHASTQMVAHSLEDVKYLEKLGFKRVVLARELEISEIEYISKNTSVDIEVFVHGALCVCYSGQCLMSSMIGGRSGNRGRCAQPCRKVYDLIDKSNNSSVNLDDKYLLSPRDLNTIEELDKIIDTGVLSLKIEGRMKRAEYVATVVGSYREVLDYYQTNKKLKVKKETLDDLYSIFNRKFTKGYILEKSGKEIMNPEKPNNTGLYIGKVVDVDKRRNKITLKLENTLKKGDGLSIGGGNVGRILKNNDILTEAHEGDTIQLDFNIPIQIGQEVYKTLDSELLDRSRRTYENEVEIKKIPIKGKIILKLDEYPSLLIKDNDDNKVKVVGTKKVEKAIKVALSDEKIETQLSKLGNTPYELKSILIDKDENISMPVSILNEIRREAVEKLNNKRKNLNKRKLSKIEVEDKEKLDKDVRDTKVNVKIRKMSQLRKIADLNIDTIYYEDIDTLKDAMNVCKEHNKNIVYCPPRILRNNQYNILDEAIDMGIDEFLVSNIGMINKLSDYTMYADYYLNVFNSETIKHLQNENIKSIGLSPELNLHEIKQVLSYVDIEAEAIVYSRIPLMISEYCPMGVLTRNCNKDKRCGTCNQSKYLLKDEKGQEFPVSQDKFCRSIIYNSKILCMIDHLEDMYNSGISAFRLEFTFEEENFIREIVKAYIDIIDNDFEVQDSEMHEKLINEGITKGHYLRGVE</sequence>
<dbReference type="InterPro" id="IPR020988">
    <property type="entry name" value="Pept_U32_collagenase"/>
</dbReference>
<evidence type="ECO:0000313" key="2">
    <source>
        <dbReference type="EMBL" id="WFD09495.1"/>
    </source>
</evidence>
<dbReference type="Pfam" id="PF01136">
    <property type="entry name" value="Peptidase_U32"/>
    <property type="match status" value="2"/>
</dbReference>
<accession>A0ABY8EF83</accession>
<dbReference type="RefSeq" id="WP_277731424.1">
    <property type="nucleotide sequence ID" value="NZ_CP120733.1"/>
</dbReference>
<dbReference type="InterPro" id="IPR051454">
    <property type="entry name" value="RNA/ubiquinone_mod_enzymes"/>
</dbReference>
<dbReference type="InterPro" id="IPR001539">
    <property type="entry name" value="Peptidase_U32"/>
</dbReference>
<proteinExistence type="predicted"/>
<gene>
    <name evidence="2" type="ORF">P4S50_14020</name>
</gene>
<dbReference type="PANTHER" id="PTHR30217">
    <property type="entry name" value="PEPTIDASE U32 FAMILY"/>
    <property type="match status" value="1"/>
</dbReference>
<feature type="domain" description="Peptidase U32 collagenase" evidence="1">
    <location>
        <begin position="384"/>
        <end position="503"/>
    </location>
</feature>
<keyword evidence="3" id="KW-1185">Reference proteome</keyword>